<dbReference type="Proteomes" id="UP000626109">
    <property type="component" value="Unassembled WGS sequence"/>
</dbReference>
<dbReference type="EMBL" id="CAJNNW010035031">
    <property type="protein sequence ID" value="CAE8725254.1"/>
    <property type="molecule type" value="Genomic_DNA"/>
</dbReference>
<feature type="non-terminal residue" evidence="2">
    <location>
        <position position="1"/>
    </location>
</feature>
<evidence type="ECO:0000313" key="3">
    <source>
        <dbReference type="Proteomes" id="UP000626109"/>
    </source>
</evidence>
<organism evidence="2 3">
    <name type="scientific">Polarella glacialis</name>
    <name type="common">Dinoflagellate</name>
    <dbReference type="NCBI Taxonomy" id="89957"/>
    <lineage>
        <taxon>Eukaryota</taxon>
        <taxon>Sar</taxon>
        <taxon>Alveolata</taxon>
        <taxon>Dinophyceae</taxon>
        <taxon>Suessiales</taxon>
        <taxon>Suessiaceae</taxon>
        <taxon>Polarella</taxon>
    </lineage>
</organism>
<protein>
    <submittedName>
        <fullName evidence="2">Uncharacterized protein</fullName>
    </submittedName>
</protein>
<evidence type="ECO:0000256" key="1">
    <source>
        <dbReference type="SAM" id="Phobius"/>
    </source>
</evidence>
<keyword evidence="1" id="KW-0472">Membrane</keyword>
<sequence>PLSATNSLASGVYDEVPGMAVSSTAPSPLLQVDGPDEEQCSLLDQGETSHSRWLSLRKALCPTLLGSAALLFIGAVATGLALTPRAHQTRGSNDFLSAIVSDADAQFHDIGYMNMFQQVLTGCESQAPWNKKPCYDGAYSHDSTCRKERQDGKLPSCQAIRACLQGWVFKAPESPCGQCDGHSQLQSTCRAQFGAILKLSDICVNEEKDVKMLEYRLGVTWGYVDGMVHECQLMNPHV</sequence>
<name>A0A813LDX3_POLGL</name>
<keyword evidence="1" id="KW-0812">Transmembrane</keyword>
<gene>
    <name evidence="2" type="ORF">PGLA2088_LOCUS44042</name>
</gene>
<accession>A0A813LDX3</accession>
<feature type="transmembrane region" description="Helical" evidence="1">
    <location>
        <begin position="59"/>
        <end position="82"/>
    </location>
</feature>
<comment type="caution">
    <text evidence="2">The sequence shown here is derived from an EMBL/GenBank/DDBJ whole genome shotgun (WGS) entry which is preliminary data.</text>
</comment>
<reference evidence="2" key="1">
    <citation type="submission" date="2021-02" db="EMBL/GenBank/DDBJ databases">
        <authorList>
            <person name="Dougan E. K."/>
            <person name="Rhodes N."/>
            <person name="Thang M."/>
            <person name="Chan C."/>
        </authorList>
    </citation>
    <scope>NUCLEOTIDE SEQUENCE</scope>
</reference>
<evidence type="ECO:0000313" key="2">
    <source>
        <dbReference type="EMBL" id="CAE8725254.1"/>
    </source>
</evidence>
<keyword evidence="1" id="KW-1133">Transmembrane helix</keyword>
<dbReference type="AlphaFoldDB" id="A0A813LDX3"/>
<proteinExistence type="predicted"/>